<reference evidence="1" key="2">
    <citation type="submission" date="2022-06" db="UniProtKB">
        <authorList>
            <consortium name="EnsemblMetazoa"/>
        </authorList>
    </citation>
    <scope>IDENTIFICATION</scope>
    <source>
        <strain evidence="1">PS312</strain>
    </source>
</reference>
<dbReference type="InterPro" id="IPR019425">
    <property type="entry name" value="7TM_GPCR_serpentine_rcpt_Srt"/>
</dbReference>
<name>A0A2A6CQN3_PRIPA</name>
<dbReference type="Proteomes" id="UP000005239">
    <property type="component" value="Unassembled WGS sequence"/>
</dbReference>
<reference evidence="2" key="1">
    <citation type="journal article" date="2008" name="Nat. Genet.">
        <title>The Pristionchus pacificus genome provides a unique perspective on nematode lifestyle and parasitism.</title>
        <authorList>
            <person name="Dieterich C."/>
            <person name="Clifton S.W."/>
            <person name="Schuster L.N."/>
            <person name="Chinwalla A."/>
            <person name="Delehaunty K."/>
            <person name="Dinkelacker I."/>
            <person name="Fulton L."/>
            <person name="Fulton R."/>
            <person name="Godfrey J."/>
            <person name="Minx P."/>
            <person name="Mitreva M."/>
            <person name="Roeseler W."/>
            <person name="Tian H."/>
            <person name="Witte H."/>
            <person name="Yang S.P."/>
            <person name="Wilson R.K."/>
            <person name="Sommer R.J."/>
        </authorList>
    </citation>
    <scope>NUCLEOTIDE SEQUENCE [LARGE SCALE GENOMIC DNA]</scope>
    <source>
        <strain evidence="2">PS312</strain>
    </source>
</reference>
<dbReference type="PANTHER" id="PTHR45907">
    <property type="entry name" value="SERPENTINE RECEPTOR, CLASS J"/>
    <property type="match status" value="1"/>
</dbReference>
<dbReference type="PANTHER" id="PTHR45907:SF16">
    <property type="entry name" value="SERPENTINE RECEPTOR, CLASS J"/>
    <property type="match status" value="1"/>
</dbReference>
<keyword evidence="2" id="KW-1185">Reference proteome</keyword>
<sequence>MAYADPVLNDILQICQIVISVLAYIFNFALIAIVHRHARKEIGKYRILITFFALSDIYYNTVHFLVYPVPENYGNAFFMRGHGLFPDFLGVGLYMGAYGHEFPILIFHFVYRLYAVKNPENLRFFPIFIVVLVLATAASNALWFSIFHWFFHPDEESLRLLSSVFNGSIALPMLHASETASMHSQALYWVWQLAVRSHFEGNIKTGATFEGPRWRNLFGTVLMFASMIFTYVIIVYCCIRINNFLKERVVSEKSVRLHKQLFRSLIYQVFPVGTSGNSNGKRNWTRVISGITSFIPLFTAYYPAGSALLLPIFGKSLFEFETASCGVGVPFIPIAYAVPPACASHPLFNPMLLMFTISDYRRVIPTGENWTMTKGASHPLFGFWSISWGMLCELLYIPCIYALHNEIGLSCYRIMLWLAIVDVIAILCNSICFGFFLIEGTVFCSRPWSVWIVGCVGLGTEPQTM</sequence>
<accession>A0A8R1YAE5</accession>
<dbReference type="Pfam" id="PF10321">
    <property type="entry name" value="7TM_GPCR_Srt"/>
    <property type="match status" value="1"/>
</dbReference>
<dbReference type="SUPFAM" id="SSF81321">
    <property type="entry name" value="Family A G protein-coupled receptor-like"/>
    <property type="match status" value="1"/>
</dbReference>
<evidence type="ECO:0000313" key="1">
    <source>
        <dbReference type="EnsemblMetazoa" id="PPA05603.1"/>
    </source>
</evidence>
<dbReference type="AlphaFoldDB" id="A0A2A6CQN3"/>
<dbReference type="InterPro" id="IPR019428">
    <property type="entry name" value="7TM_GPCR_serpentine_rcpt_Str"/>
</dbReference>
<dbReference type="Pfam" id="PF10326">
    <property type="entry name" value="7TM_GPCR_Str"/>
    <property type="match status" value="1"/>
</dbReference>
<dbReference type="EnsemblMetazoa" id="PPA05603.1">
    <property type="protein sequence ID" value="PPA05603.1"/>
    <property type="gene ID" value="WBGene00095157"/>
</dbReference>
<proteinExistence type="predicted"/>
<dbReference type="InterPro" id="IPR019423">
    <property type="entry name" value="7TM_GPCR_serpentine_rcpt_Srj"/>
</dbReference>
<dbReference type="OrthoDB" id="5859135at2759"/>
<evidence type="ECO:0000313" key="2">
    <source>
        <dbReference type="Proteomes" id="UP000005239"/>
    </source>
</evidence>
<organism evidence="1 2">
    <name type="scientific">Pristionchus pacificus</name>
    <name type="common">Parasitic nematode worm</name>
    <dbReference type="NCBI Taxonomy" id="54126"/>
    <lineage>
        <taxon>Eukaryota</taxon>
        <taxon>Metazoa</taxon>
        <taxon>Ecdysozoa</taxon>
        <taxon>Nematoda</taxon>
        <taxon>Chromadorea</taxon>
        <taxon>Rhabditida</taxon>
        <taxon>Rhabditina</taxon>
        <taxon>Diplogasteromorpha</taxon>
        <taxon>Diplogasteroidea</taxon>
        <taxon>Neodiplogasteridae</taxon>
        <taxon>Pristionchus</taxon>
    </lineage>
</organism>
<protein>
    <submittedName>
        <fullName evidence="1">G protein-coupled receptor</fullName>
    </submittedName>
</protein>
<accession>A0A2A6CQN3</accession>
<gene>
    <name evidence="1" type="primary">WBGene00095157</name>
</gene>